<comment type="caution">
    <text evidence="1">The sequence shown here is derived from an EMBL/GenBank/DDBJ whole genome shotgun (WGS) entry which is preliminary data.</text>
</comment>
<protein>
    <submittedName>
        <fullName evidence="1">Uncharacterized protein</fullName>
    </submittedName>
</protein>
<evidence type="ECO:0000313" key="1">
    <source>
        <dbReference type="EMBL" id="MPM43125.1"/>
    </source>
</evidence>
<sequence length="84" mass="9585">MAEGRGKMEWAQTSCLMALIVNILRDPKKGKSAKPADFNPYFQRKKPVQKVTMGELKTMLNGNRQKVVRGERIARPFCTMKSEN</sequence>
<organism evidence="1">
    <name type="scientific">bioreactor metagenome</name>
    <dbReference type="NCBI Taxonomy" id="1076179"/>
    <lineage>
        <taxon>unclassified sequences</taxon>
        <taxon>metagenomes</taxon>
        <taxon>ecological metagenomes</taxon>
    </lineage>
</organism>
<name>A0A644ZQF8_9ZZZZ</name>
<accession>A0A644ZQF8</accession>
<gene>
    <name evidence="1" type="ORF">SDC9_89798</name>
</gene>
<dbReference type="EMBL" id="VSSQ01009985">
    <property type="protein sequence ID" value="MPM43125.1"/>
    <property type="molecule type" value="Genomic_DNA"/>
</dbReference>
<proteinExistence type="predicted"/>
<dbReference type="AlphaFoldDB" id="A0A644ZQF8"/>
<reference evidence="1" key="1">
    <citation type="submission" date="2019-08" db="EMBL/GenBank/DDBJ databases">
        <authorList>
            <person name="Kucharzyk K."/>
            <person name="Murdoch R.W."/>
            <person name="Higgins S."/>
            <person name="Loffler F."/>
        </authorList>
    </citation>
    <scope>NUCLEOTIDE SEQUENCE</scope>
</reference>